<evidence type="ECO:0000313" key="6">
    <source>
        <dbReference type="EMBL" id="PKU23008.1"/>
    </source>
</evidence>
<dbReference type="PANTHER" id="PTHR30329">
    <property type="entry name" value="STATOR ELEMENT OF FLAGELLAR MOTOR COMPLEX"/>
    <property type="match status" value="1"/>
</dbReference>
<dbReference type="Gene3D" id="3.30.1330.60">
    <property type="entry name" value="OmpA-like domain"/>
    <property type="match status" value="1"/>
</dbReference>
<comment type="subcellular location">
    <subcellularLocation>
        <location evidence="1">Cell outer membrane</location>
    </subcellularLocation>
</comment>
<dbReference type="PANTHER" id="PTHR30329:SF21">
    <property type="entry name" value="LIPOPROTEIN YIAD-RELATED"/>
    <property type="match status" value="1"/>
</dbReference>
<evidence type="ECO:0000313" key="7">
    <source>
        <dbReference type="Proteomes" id="UP000233293"/>
    </source>
</evidence>
<keyword evidence="2 4" id="KW-0472">Membrane</keyword>
<dbReference type="InterPro" id="IPR050330">
    <property type="entry name" value="Bact_OuterMem_StrucFunc"/>
</dbReference>
<dbReference type="InterPro" id="IPR006664">
    <property type="entry name" value="OMP_bac"/>
</dbReference>
<dbReference type="InterPro" id="IPR006665">
    <property type="entry name" value="OmpA-like"/>
</dbReference>
<reference evidence="7" key="1">
    <citation type="submission" date="2017-12" db="EMBL/GenBank/DDBJ databases">
        <title>Draft genome sequence of Telmatospirillum siberiense 26-4b1T, an acidotolerant peatland alphaproteobacterium potentially involved in sulfur cycling.</title>
        <authorList>
            <person name="Hausmann B."/>
            <person name="Pjevac P."/>
            <person name="Schreck K."/>
            <person name="Herbold C.W."/>
            <person name="Daims H."/>
            <person name="Wagner M."/>
            <person name="Pester M."/>
            <person name="Loy A."/>
        </authorList>
    </citation>
    <scope>NUCLEOTIDE SEQUENCE [LARGE SCALE GENOMIC DNA]</scope>
    <source>
        <strain evidence="7">26-4b1</strain>
    </source>
</reference>
<proteinExistence type="predicted"/>
<keyword evidence="7" id="KW-1185">Reference proteome</keyword>
<evidence type="ECO:0000256" key="1">
    <source>
        <dbReference type="ARBA" id="ARBA00004442"/>
    </source>
</evidence>
<dbReference type="Proteomes" id="UP000233293">
    <property type="component" value="Unassembled WGS sequence"/>
</dbReference>
<dbReference type="InterPro" id="IPR006690">
    <property type="entry name" value="OMPA-like_CS"/>
</dbReference>
<accession>A0A2N3PRI3</accession>
<dbReference type="EMBL" id="PIUM01000024">
    <property type="protein sequence ID" value="PKU23008.1"/>
    <property type="molecule type" value="Genomic_DNA"/>
</dbReference>
<feature type="domain" description="OmpA-like" evidence="5">
    <location>
        <begin position="207"/>
        <end position="321"/>
    </location>
</feature>
<comment type="caution">
    <text evidence="6">The sequence shown here is derived from an EMBL/GenBank/DDBJ whole genome shotgun (WGS) entry which is preliminary data.</text>
</comment>
<evidence type="ECO:0000256" key="4">
    <source>
        <dbReference type="PROSITE-ProRule" id="PRU00473"/>
    </source>
</evidence>
<dbReference type="Pfam" id="PF00691">
    <property type="entry name" value="OmpA"/>
    <property type="match status" value="1"/>
</dbReference>
<dbReference type="InterPro" id="IPR036737">
    <property type="entry name" value="OmpA-like_sf"/>
</dbReference>
<evidence type="ECO:0000259" key="5">
    <source>
        <dbReference type="PROSITE" id="PS51123"/>
    </source>
</evidence>
<organism evidence="6 7">
    <name type="scientific">Telmatospirillum siberiense</name>
    <dbReference type="NCBI Taxonomy" id="382514"/>
    <lineage>
        <taxon>Bacteria</taxon>
        <taxon>Pseudomonadati</taxon>
        <taxon>Pseudomonadota</taxon>
        <taxon>Alphaproteobacteria</taxon>
        <taxon>Rhodospirillales</taxon>
        <taxon>Rhodospirillaceae</taxon>
        <taxon>Telmatospirillum</taxon>
    </lineage>
</organism>
<evidence type="ECO:0000256" key="3">
    <source>
        <dbReference type="ARBA" id="ARBA00023237"/>
    </source>
</evidence>
<sequence>MPVSKNDCQLVRLTESECLAMKKIHYLLTAAAGLALSGCATGGNIDDVNQLRAAHVQGGTPFTQALAVEYRARMNHEADDEHEWNDAGWYARKGLRAAQGEVVLPSEVGVGGADINRWGTLGPVVNVRRGLAPPLLAARGRLMAFLDGGGRERSPAIAASAQTFFDCWLEEDWEPDDDTQCRAEFMRLETQFTVASTAATTTTTSTTAAARVVNTFQVFFDFDRSNIAETAARIIDQAAASAKQGKPTRIELTGHTDAAGPDAYNQSLSERRADAVKQQLVRDGVPANEITTVGVGKAKQLVPTADGVREPQNRRTEIIFH</sequence>
<name>A0A2N3PRI3_9PROT</name>
<keyword evidence="3" id="KW-0998">Cell outer membrane</keyword>
<evidence type="ECO:0000256" key="2">
    <source>
        <dbReference type="ARBA" id="ARBA00023136"/>
    </source>
</evidence>
<dbReference type="CDD" id="cd07185">
    <property type="entry name" value="OmpA_C-like"/>
    <property type="match status" value="1"/>
</dbReference>
<dbReference type="AlphaFoldDB" id="A0A2N3PRI3"/>
<dbReference type="GO" id="GO:0009279">
    <property type="term" value="C:cell outer membrane"/>
    <property type="evidence" value="ECO:0007669"/>
    <property type="project" value="UniProtKB-SubCell"/>
</dbReference>
<dbReference type="PRINTS" id="PR01021">
    <property type="entry name" value="OMPADOMAIN"/>
</dbReference>
<protein>
    <recommendedName>
        <fullName evidence="5">OmpA-like domain-containing protein</fullName>
    </recommendedName>
</protein>
<dbReference type="SUPFAM" id="SSF103088">
    <property type="entry name" value="OmpA-like"/>
    <property type="match status" value="1"/>
</dbReference>
<dbReference type="PROSITE" id="PS51123">
    <property type="entry name" value="OMPA_2"/>
    <property type="match status" value="1"/>
</dbReference>
<dbReference type="PROSITE" id="PS01068">
    <property type="entry name" value="OMPA_1"/>
    <property type="match status" value="1"/>
</dbReference>
<gene>
    <name evidence="6" type="ORF">CWS72_18375</name>
</gene>